<name>A0ABS3YY36_9BACT</name>
<dbReference type="RefSeq" id="WP_209140468.1">
    <property type="nucleotide sequence ID" value="NZ_JAGHKO010000004.1"/>
</dbReference>
<proteinExistence type="predicted"/>
<feature type="compositionally biased region" description="Basic and acidic residues" evidence="1">
    <location>
        <begin position="46"/>
        <end position="58"/>
    </location>
</feature>
<accession>A0ABS3YY36</accession>
<evidence type="ECO:0000313" key="3">
    <source>
        <dbReference type="Proteomes" id="UP000677244"/>
    </source>
</evidence>
<evidence type="ECO:0000313" key="2">
    <source>
        <dbReference type="EMBL" id="MBO9202422.1"/>
    </source>
</evidence>
<reference evidence="2 3" key="1">
    <citation type="submission" date="2021-03" db="EMBL/GenBank/DDBJ databases">
        <title>Assistant Professor.</title>
        <authorList>
            <person name="Huq M.A."/>
        </authorList>
    </citation>
    <scope>NUCLEOTIDE SEQUENCE [LARGE SCALE GENOMIC DNA]</scope>
    <source>
        <strain evidence="2 3">MAH-29</strain>
    </source>
</reference>
<feature type="compositionally biased region" description="Basic and acidic residues" evidence="1">
    <location>
        <begin position="1"/>
        <end position="18"/>
    </location>
</feature>
<sequence length="70" mass="8055">MEDNKKKDLNKDQEKKDNPVSQPDPETLHKTDPQENMKGPLSSLLNKERKAIDEKGEEYVDGEGEEEDNK</sequence>
<feature type="compositionally biased region" description="Basic and acidic residues" evidence="1">
    <location>
        <begin position="26"/>
        <end position="35"/>
    </location>
</feature>
<comment type="caution">
    <text evidence="2">The sequence shown here is derived from an EMBL/GenBank/DDBJ whole genome shotgun (WGS) entry which is preliminary data.</text>
</comment>
<organism evidence="2 3">
    <name type="scientific">Niastella soli</name>
    <dbReference type="NCBI Taxonomy" id="2821487"/>
    <lineage>
        <taxon>Bacteria</taxon>
        <taxon>Pseudomonadati</taxon>
        <taxon>Bacteroidota</taxon>
        <taxon>Chitinophagia</taxon>
        <taxon>Chitinophagales</taxon>
        <taxon>Chitinophagaceae</taxon>
        <taxon>Niastella</taxon>
    </lineage>
</organism>
<feature type="compositionally biased region" description="Acidic residues" evidence="1">
    <location>
        <begin position="59"/>
        <end position="70"/>
    </location>
</feature>
<dbReference type="EMBL" id="JAGHKO010000004">
    <property type="protein sequence ID" value="MBO9202422.1"/>
    <property type="molecule type" value="Genomic_DNA"/>
</dbReference>
<gene>
    <name evidence="2" type="ORF">J7I42_19200</name>
</gene>
<dbReference type="Proteomes" id="UP000677244">
    <property type="component" value="Unassembled WGS sequence"/>
</dbReference>
<evidence type="ECO:0000256" key="1">
    <source>
        <dbReference type="SAM" id="MobiDB-lite"/>
    </source>
</evidence>
<keyword evidence="3" id="KW-1185">Reference proteome</keyword>
<feature type="region of interest" description="Disordered" evidence="1">
    <location>
        <begin position="1"/>
        <end position="70"/>
    </location>
</feature>
<protein>
    <submittedName>
        <fullName evidence="2">Uncharacterized protein</fullName>
    </submittedName>
</protein>